<dbReference type="PANTHER" id="PTHR34220:SF7">
    <property type="entry name" value="SENSOR HISTIDINE KINASE YPDA"/>
    <property type="match status" value="1"/>
</dbReference>
<comment type="subcellular location">
    <subcellularLocation>
        <location evidence="2">Membrane</location>
    </subcellularLocation>
</comment>
<evidence type="ECO:0000259" key="10">
    <source>
        <dbReference type="PROSITE" id="PS50885"/>
    </source>
</evidence>
<proteinExistence type="predicted"/>
<dbReference type="InterPro" id="IPR036890">
    <property type="entry name" value="HATPase_C_sf"/>
</dbReference>
<dbReference type="InterPro" id="IPR005467">
    <property type="entry name" value="His_kinase_dom"/>
</dbReference>
<dbReference type="InterPro" id="IPR003594">
    <property type="entry name" value="HATPase_dom"/>
</dbReference>
<protein>
    <recommendedName>
        <fullName evidence="3">histidine kinase</fullName>
        <ecNumber evidence="3">2.7.13.3</ecNumber>
    </recommendedName>
</protein>
<keyword evidence="6" id="KW-0418">Kinase</keyword>
<evidence type="ECO:0000256" key="1">
    <source>
        <dbReference type="ARBA" id="ARBA00000085"/>
    </source>
</evidence>
<dbReference type="EC" id="2.7.13.3" evidence="3"/>
<dbReference type="Gene3D" id="6.10.340.10">
    <property type="match status" value="1"/>
</dbReference>
<evidence type="ECO:0000256" key="4">
    <source>
        <dbReference type="ARBA" id="ARBA00022553"/>
    </source>
</evidence>
<dbReference type="RefSeq" id="WP_055658902.1">
    <property type="nucleotide sequence ID" value="NZ_CABIXC010000016.1"/>
</dbReference>
<feature type="domain" description="Histidine kinase" evidence="9">
    <location>
        <begin position="480"/>
        <end position="583"/>
    </location>
</feature>
<keyword evidence="7" id="KW-0902">Two-component regulatory system</keyword>
<dbReference type="GO" id="GO:0000155">
    <property type="term" value="F:phosphorelay sensor kinase activity"/>
    <property type="evidence" value="ECO:0007669"/>
    <property type="project" value="InterPro"/>
</dbReference>
<dbReference type="Gene3D" id="3.30.565.10">
    <property type="entry name" value="Histidine kinase-like ATPase, C-terminal domain"/>
    <property type="match status" value="1"/>
</dbReference>
<keyword evidence="8" id="KW-0812">Transmembrane</keyword>
<reference evidence="11 12" key="1">
    <citation type="submission" date="2015-09" db="EMBL/GenBank/DDBJ databases">
        <authorList>
            <consortium name="Pathogen Informatics"/>
        </authorList>
    </citation>
    <scope>NUCLEOTIDE SEQUENCE [LARGE SCALE GENOMIC DNA]</scope>
    <source>
        <strain evidence="11 12">2789STDY5608850</strain>
    </source>
</reference>
<name>A0A174JSQ7_9FIRM</name>
<evidence type="ECO:0000256" key="8">
    <source>
        <dbReference type="SAM" id="Phobius"/>
    </source>
</evidence>
<evidence type="ECO:0000256" key="7">
    <source>
        <dbReference type="ARBA" id="ARBA00023012"/>
    </source>
</evidence>
<dbReference type="InterPro" id="IPR050640">
    <property type="entry name" value="Bact_2-comp_sensor_kinase"/>
</dbReference>
<dbReference type="Pfam" id="PF02518">
    <property type="entry name" value="HATPase_c"/>
    <property type="match status" value="1"/>
</dbReference>
<keyword evidence="8" id="KW-0472">Membrane</keyword>
<feature type="transmembrane region" description="Helical" evidence="8">
    <location>
        <begin position="24"/>
        <end position="43"/>
    </location>
</feature>
<sequence length="583" mass="66296">MGKRKVSALNLWNWAFHSKISRKISTVFFGFLLLSVILTYFSYRYVSKEYVLSNMEQHSRQTLTSIRSNIVEMVENTNNSYSLLLKSGISDLTKLPLKPTDRKFYDNYLFTIIDSYNHLDSIYIMNLKGQLYGVDKFGIKTPVIHSVTEAPWYQSVMNAKGSCILSLHAGNIFLPDYSEDFLSAIRVINDLETQKPIGFSIMNIPTRSINQIFEHVFQPSDIEITLYDASGEIISTYGSTKEGENHHNISPFIGPASAYYSASGKNSLSAGIYIPEYQWKLTATFPLKYESTLSTSLLQISFWIFFINMVLMLICVIVIAKSIQTPVSQMIQAMGRAENGNFEPVAVRHPNSELGLLEIHYNHLIERLQFLMERLVQEQKLKRKTELRALQEQMKPHFLYNTLDTIGYIVLTGDTNQAYDAITALGSFYRQSLSKGKQFITLEQELQIIKDYTSLLSLRYEDLFTVNYDVDETLYQHEIIKLLLQPLVENSVYHGIKPLGEPGTILISVKRQETLICLTVTDNGVGMDEHLLQSLRSLSPSPRDSFGLVGTIERVHISYPEKGAVELLSQKGKGTSVIIKIPF</sequence>
<comment type="catalytic activity">
    <reaction evidence="1">
        <text>ATP + protein L-histidine = ADP + protein N-phospho-L-histidine.</text>
        <dbReference type="EC" id="2.7.13.3"/>
    </reaction>
</comment>
<dbReference type="PANTHER" id="PTHR34220">
    <property type="entry name" value="SENSOR HISTIDINE KINASE YPDA"/>
    <property type="match status" value="1"/>
</dbReference>
<dbReference type="InterPro" id="IPR003660">
    <property type="entry name" value="HAMP_dom"/>
</dbReference>
<evidence type="ECO:0000259" key="9">
    <source>
        <dbReference type="PROSITE" id="PS50109"/>
    </source>
</evidence>
<gene>
    <name evidence="11" type="primary">ypdA_25</name>
    <name evidence="11" type="ORF">ERS852407_04742</name>
</gene>
<feature type="transmembrane region" description="Helical" evidence="8">
    <location>
        <begin position="300"/>
        <end position="320"/>
    </location>
</feature>
<dbReference type="SMART" id="SM00304">
    <property type="entry name" value="HAMP"/>
    <property type="match status" value="1"/>
</dbReference>
<evidence type="ECO:0000256" key="6">
    <source>
        <dbReference type="ARBA" id="ARBA00022777"/>
    </source>
</evidence>
<dbReference type="AlphaFoldDB" id="A0A174JSQ7"/>
<keyword evidence="4" id="KW-0597">Phosphoprotein</keyword>
<dbReference type="Pfam" id="PF06580">
    <property type="entry name" value="His_kinase"/>
    <property type="match status" value="1"/>
</dbReference>
<organism evidence="11 12">
    <name type="scientific">Hungatella hathewayi</name>
    <dbReference type="NCBI Taxonomy" id="154046"/>
    <lineage>
        <taxon>Bacteria</taxon>
        <taxon>Bacillati</taxon>
        <taxon>Bacillota</taxon>
        <taxon>Clostridia</taxon>
        <taxon>Lachnospirales</taxon>
        <taxon>Lachnospiraceae</taxon>
        <taxon>Hungatella</taxon>
    </lineage>
</organism>
<dbReference type="Proteomes" id="UP000095651">
    <property type="component" value="Unassembled WGS sequence"/>
</dbReference>
<evidence type="ECO:0000256" key="3">
    <source>
        <dbReference type="ARBA" id="ARBA00012438"/>
    </source>
</evidence>
<dbReference type="PROSITE" id="PS50885">
    <property type="entry name" value="HAMP"/>
    <property type="match status" value="1"/>
</dbReference>
<dbReference type="PROSITE" id="PS50109">
    <property type="entry name" value="HIS_KIN"/>
    <property type="match status" value="1"/>
</dbReference>
<evidence type="ECO:0000256" key="2">
    <source>
        <dbReference type="ARBA" id="ARBA00004370"/>
    </source>
</evidence>
<dbReference type="EMBL" id="CYZE01000016">
    <property type="protein sequence ID" value="CUP02792.1"/>
    <property type="molecule type" value="Genomic_DNA"/>
</dbReference>
<accession>A0A174JSQ7</accession>
<dbReference type="InterPro" id="IPR010559">
    <property type="entry name" value="Sig_transdc_His_kin_internal"/>
</dbReference>
<dbReference type="GO" id="GO:0016020">
    <property type="term" value="C:membrane"/>
    <property type="evidence" value="ECO:0007669"/>
    <property type="project" value="UniProtKB-SubCell"/>
</dbReference>
<keyword evidence="8" id="KW-1133">Transmembrane helix</keyword>
<feature type="domain" description="HAMP" evidence="10">
    <location>
        <begin position="321"/>
        <end position="373"/>
    </location>
</feature>
<evidence type="ECO:0000313" key="11">
    <source>
        <dbReference type="EMBL" id="CUP02792.1"/>
    </source>
</evidence>
<evidence type="ECO:0000313" key="12">
    <source>
        <dbReference type="Proteomes" id="UP000095651"/>
    </source>
</evidence>
<evidence type="ECO:0000256" key="5">
    <source>
        <dbReference type="ARBA" id="ARBA00022679"/>
    </source>
</evidence>
<dbReference type="SUPFAM" id="SSF55874">
    <property type="entry name" value="ATPase domain of HSP90 chaperone/DNA topoisomerase II/histidine kinase"/>
    <property type="match status" value="1"/>
</dbReference>
<keyword evidence="5" id="KW-0808">Transferase</keyword>